<dbReference type="EMBL" id="JAUESC010000384">
    <property type="protein sequence ID" value="KAK0581360.1"/>
    <property type="molecule type" value="Genomic_DNA"/>
</dbReference>
<gene>
    <name evidence="2" type="ORF">LWI29_012882</name>
</gene>
<proteinExistence type="predicted"/>
<feature type="compositionally biased region" description="Polar residues" evidence="1">
    <location>
        <begin position="31"/>
        <end position="50"/>
    </location>
</feature>
<evidence type="ECO:0000256" key="1">
    <source>
        <dbReference type="SAM" id="MobiDB-lite"/>
    </source>
</evidence>
<evidence type="ECO:0000313" key="3">
    <source>
        <dbReference type="Proteomes" id="UP001168877"/>
    </source>
</evidence>
<protein>
    <submittedName>
        <fullName evidence="2">Uncharacterized protein</fullName>
    </submittedName>
</protein>
<name>A0AA39RWB8_ACESA</name>
<comment type="caution">
    <text evidence="2">The sequence shown here is derived from an EMBL/GenBank/DDBJ whole genome shotgun (WGS) entry which is preliminary data.</text>
</comment>
<feature type="region of interest" description="Disordered" evidence="1">
    <location>
        <begin position="1"/>
        <end position="69"/>
    </location>
</feature>
<reference evidence="2" key="1">
    <citation type="journal article" date="2022" name="Plant J.">
        <title>Strategies of tolerance reflected in two North American maple genomes.</title>
        <authorList>
            <person name="McEvoy S.L."/>
            <person name="Sezen U.U."/>
            <person name="Trouern-Trend A."/>
            <person name="McMahon S.M."/>
            <person name="Schaberg P.G."/>
            <person name="Yang J."/>
            <person name="Wegrzyn J.L."/>
            <person name="Swenson N.G."/>
        </authorList>
    </citation>
    <scope>NUCLEOTIDE SEQUENCE</scope>
    <source>
        <strain evidence="2">NS2018</strain>
    </source>
</reference>
<feature type="compositionally biased region" description="Pro residues" evidence="1">
    <location>
        <begin position="7"/>
        <end position="16"/>
    </location>
</feature>
<organism evidence="2 3">
    <name type="scientific">Acer saccharum</name>
    <name type="common">Sugar maple</name>
    <dbReference type="NCBI Taxonomy" id="4024"/>
    <lineage>
        <taxon>Eukaryota</taxon>
        <taxon>Viridiplantae</taxon>
        <taxon>Streptophyta</taxon>
        <taxon>Embryophyta</taxon>
        <taxon>Tracheophyta</taxon>
        <taxon>Spermatophyta</taxon>
        <taxon>Magnoliopsida</taxon>
        <taxon>eudicotyledons</taxon>
        <taxon>Gunneridae</taxon>
        <taxon>Pentapetalae</taxon>
        <taxon>rosids</taxon>
        <taxon>malvids</taxon>
        <taxon>Sapindales</taxon>
        <taxon>Sapindaceae</taxon>
        <taxon>Hippocastanoideae</taxon>
        <taxon>Acereae</taxon>
        <taxon>Acer</taxon>
    </lineage>
</organism>
<accession>A0AA39RWB8</accession>
<keyword evidence="3" id="KW-1185">Reference proteome</keyword>
<dbReference type="AlphaFoldDB" id="A0AA39RWB8"/>
<dbReference type="Proteomes" id="UP001168877">
    <property type="component" value="Unassembled WGS sequence"/>
</dbReference>
<sequence>MASSSIPSPPLPPPPSVSTRQQSKMERENETVTVATPANQPSGSRLTPNKQRPPPNHSHSNGPTPMEMTGYWQRMVVDGALCLAANGRDRGRETVCGSRGLEEPIEGVLRLNQISKWR</sequence>
<evidence type="ECO:0000313" key="2">
    <source>
        <dbReference type="EMBL" id="KAK0581360.1"/>
    </source>
</evidence>
<reference evidence="2" key="2">
    <citation type="submission" date="2023-06" db="EMBL/GenBank/DDBJ databases">
        <authorList>
            <person name="Swenson N.G."/>
            <person name="Wegrzyn J.L."/>
            <person name="Mcevoy S.L."/>
        </authorList>
    </citation>
    <scope>NUCLEOTIDE SEQUENCE</scope>
    <source>
        <strain evidence="2">NS2018</strain>
        <tissue evidence="2">Leaf</tissue>
    </source>
</reference>